<evidence type="ECO:0000256" key="3">
    <source>
        <dbReference type="ARBA" id="ARBA00022723"/>
    </source>
</evidence>
<dbReference type="InterPro" id="IPR036010">
    <property type="entry name" value="2Fe-2S_ferredoxin-like_sf"/>
</dbReference>
<evidence type="ECO:0000313" key="8">
    <source>
        <dbReference type="EMBL" id="CAD8822019.1"/>
    </source>
</evidence>
<name>A0A7S0ZHJ0_9RHOD</name>
<keyword evidence="5" id="KW-0411">Iron-sulfur</keyword>
<dbReference type="SUPFAM" id="SSF54292">
    <property type="entry name" value="2Fe-2S ferredoxin-like"/>
    <property type="match status" value="1"/>
</dbReference>
<dbReference type="PROSITE" id="PS51085">
    <property type="entry name" value="2FE2S_FER_2"/>
    <property type="match status" value="1"/>
</dbReference>
<dbReference type="AlphaFoldDB" id="A0A7S0ZHJ0"/>
<dbReference type="GO" id="GO:0046872">
    <property type="term" value="F:metal ion binding"/>
    <property type="evidence" value="ECO:0007669"/>
    <property type="project" value="UniProtKB-KW"/>
</dbReference>
<proteinExistence type="inferred from homology"/>
<dbReference type="GO" id="GO:0009055">
    <property type="term" value="F:electron transfer activity"/>
    <property type="evidence" value="ECO:0007669"/>
    <property type="project" value="TreeGrafter"/>
</dbReference>
<dbReference type="Gene3D" id="3.10.20.30">
    <property type="match status" value="1"/>
</dbReference>
<dbReference type="InterPro" id="IPR001041">
    <property type="entry name" value="2Fe-2S_ferredoxin-type"/>
</dbReference>
<dbReference type="PANTHER" id="PTHR23426">
    <property type="entry name" value="FERREDOXIN/ADRENODOXIN"/>
    <property type="match status" value="1"/>
</dbReference>
<dbReference type="EMBL" id="HBFP01008934">
    <property type="protein sequence ID" value="CAD8822019.1"/>
    <property type="molecule type" value="Transcribed_RNA"/>
</dbReference>
<dbReference type="Pfam" id="PF00111">
    <property type="entry name" value="Fer2"/>
    <property type="match status" value="1"/>
</dbReference>
<dbReference type="InterPro" id="IPR012675">
    <property type="entry name" value="Beta-grasp_dom_sf"/>
</dbReference>
<keyword evidence="2" id="KW-0001">2Fe-2S</keyword>
<dbReference type="GO" id="GO:0005739">
    <property type="term" value="C:mitochondrion"/>
    <property type="evidence" value="ECO:0007669"/>
    <property type="project" value="TreeGrafter"/>
</dbReference>
<gene>
    <name evidence="8" type="ORF">TOLI1172_LOCUS6415</name>
</gene>
<keyword evidence="3" id="KW-0479">Metal-binding</keyword>
<comment type="similarity">
    <text evidence="1">Belongs to the adrenodoxin/putidaredoxin family.</text>
</comment>
<evidence type="ECO:0000256" key="5">
    <source>
        <dbReference type="ARBA" id="ARBA00023014"/>
    </source>
</evidence>
<organism evidence="8">
    <name type="scientific">Timspurckia oligopyrenoides</name>
    <dbReference type="NCBI Taxonomy" id="708627"/>
    <lineage>
        <taxon>Eukaryota</taxon>
        <taxon>Rhodophyta</taxon>
        <taxon>Bangiophyceae</taxon>
        <taxon>Porphyridiales</taxon>
        <taxon>Porphyridiaceae</taxon>
        <taxon>Timspurckia</taxon>
    </lineage>
</organism>
<dbReference type="PANTHER" id="PTHR23426:SF65">
    <property type="entry name" value="FERREDOXIN-2, MITOCHONDRIAL"/>
    <property type="match status" value="1"/>
</dbReference>
<dbReference type="InterPro" id="IPR001055">
    <property type="entry name" value="Adrenodoxin-like"/>
</dbReference>
<accession>A0A7S0ZHJ0</accession>
<evidence type="ECO:0000256" key="6">
    <source>
        <dbReference type="ARBA" id="ARBA00034078"/>
    </source>
</evidence>
<dbReference type="CDD" id="cd00207">
    <property type="entry name" value="fer2"/>
    <property type="match status" value="1"/>
</dbReference>
<feature type="domain" description="2Fe-2S ferredoxin-type" evidence="7">
    <location>
        <begin position="41"/>
        <end position="141"/>
    </location>
</feature>
<comment type="cofactor">
    <cofactor evidence="6">
        <name>[2Fe-2S] cluster</name>
        <dbReference type="ChEBI" id="CHEBI:190135"/>
    </cofactor>
</comment>
<evidence type="ECO:0000256" key="2">
    <source>
        <dbReference type="ARBA" id="ARBA00022714"/>
    </source>
</evidence>
<evidence type="ECO:0000256" key="4">
    <source>
        <dbReference type="ARBA" id="ARBA00023004"/>
    </source>
</evidence>
<evidence type="ECO:0000259" key="7">
    <source>
        <dbReference type="PROSITE" id="PS51085"/>
    </source>
</evidence>
<evidence type="ECO:0000256" key="1">
    <source>
        <dbReference type="ARBA" id="ARBA00010914"/>
    </source>
</evidence>
<dbReference type="GO" id="GO:0140647">
    <property type="term" value="P:P450-containing electron transport chain"/>
    <property type="evidence" value="ECO:0007669"/>
    <property type="project" value="InterPro"/>
</dbReference>
<reference evidence="8" key="1">
    <citation type="submission" date="2021-01" db="EMBL/GenBank/DDBJ databases">
        <authorList>
            <person name="Corre E."/>
            <person name="Pelletier E."/>
            <person name="Niang G."/>
            <person name="Scheremetjew M."/>
            <person name="Finn R."/>
            <person name="Kale V."/>
            <person name="Holt S."/>
            <person name="Cochrane G."/>
            <person name="Meng A."/>
            <person name="Brown T."/>
            <person name="Cohen L."/>
        </authorList>
    </citation>
    <scope>NUCLEOTIDE SEQUENCE</scope>
    <source>
        <strain evidence="8">CCMP3278</strain>
    </source>
</reference>
<sequence>MAFVGSGFGLVSKSGGENVRVQRGRSMRMVLGNPIGTDKKCVIRVEEKNGPKEIQVAPGTNLRTALRENGVDLYTFGGKFRNCGGNGACGLCTVNVTGNTYNLSPMNPKEEFMLANKPISWRLACRAEVSGDITVETKPTL</sequence>
<protein>
    <recommendedName>
        <fullName evidence="7">2Fe-2S ferredoxin-type domain-containing protein</fullName>
    </recommendedName>
</protein>
<keyword evidence="4" id="KW-0408">Iron</keyword>
<dbReference type="GO" id="GO:0051537">
    <property type="term" value="F:2 iron, 2 sulfur cluster binding"/>
    <property type="evidence" value="ECO:0007669"/>
    <property type="project" value="UniProtKB-KW"/>
</dbReference>